<dbReference type="GO" id="GO:0035556">
    <property type="term" value="P:intracellular signal transduction"/>
    <property type="evidence" value="ECO:0007669"/>
    <property type="project" value="InterPro"/>
</dbReference>
<evidence type="ECO:0000256" key="1">
    <source>
        <dbReference type="SAM" id="MobiDB-lite"/>
    </source>
</evidence>
<dbReference type="STRING" id="1437059.A6A05_10800"/>
<dbReference type="InterPro" id="IPR001054">
    <property type="entry name" value="A/G_cyclase"/>
</dbReference>
<dbReference type="CDD" id="cd07302">
    <property type="entry name" value="CHD"/>
    <property type="match status" value="1"/>
</dbReference>
<accession>A0A178MSU3</accession>
<dbReference type="PROSITE" id="PS50125">
    <property type="entry name" value="GUANYLATE_CYCLASE_2"/>
    <property type="match status" value="1"/>
</dbReference>
<name>A0A178MSU3_9PROT</name>
<dbReference type="Proteomes" id="UP000078543">
    <property type="component" value="Unassembled WGS sequence"/>
</dbReference>
<organism evidence="3 4">
    <name type="scientific">Magnetospirillum moscoviense</name>
    <dbReference type="NCBI Taxonomy" id="1437059"/>
    <lineage>
        <taxon>Bacteria</taxon>
        <taxon>Pseudomonadati</taxon>
        <taxon>Pseudomonadota</taxon>
        <taxon>Alphaproteobacteria</taxon>
        <taxon>Rhodospirillales</taxon>
        <taxon>Rhodospirillaceae</taxon>
        <taxon>Magnetospirillum</taxon>
    </lineage>
</organism>
<dbReference type="InterPro" id="IPR011990">
    <property type="entry name" value="TPR-like_helical_dom_sf"/>
</dbReference>
<dbReference type="SUPFAM" id="SSF55073">
    <property type="entry name" value="Nucleotide cyclase"/>
    <property type="match status" value="1"/>
</dbReference>
<sequence length="753" mass="82144">MAESTTATVSSGPAPRTQAEWENTARGLLEEGQNFLAHDVCRDGLRFFPGNFKLIIFGAIALSQTGAVDEARRLLAPVLDAILIDEGPFRRLQASLKSAIVNLDNADHNQALGAVAELAEAIELVRGKKLVADADADVYNSLARVFREAWLSSGQRRDLEHCREMFLRAFAAGGNPRDGIDAAVMSVLLKDHAQARALAGQVHDLLAGAETPPESTVDDRYRILATLGQAQLLLGDGAAAIGTFQWAKSLEGVHYSRIVRSLQQIELLKRGGIEIPDELTDIIKPPTVVVFTGHPLDRPGSGPHFPPALEASVRAEIATRLDELDAQVGYSMASCGSDLLFIEAMLERGAEVNVVMPFAHDDFIAENVRYGGPRWEMRFKNALKLAASVTYATEERFLGHEMLYRFANQCLHGLSTLRAAFLHTTPYLLAVWDMMPGSLVGGAGDFIDQWEDISRLRIIDLDGLLQMHPELIGEDGPAMPDLDFGGDEEEGQGRVIRSMMFCDIAGYSKLKEEHIPAFLEFLERVKAGVSECGIEPKSINTWGDAIFVVMDKATPMAEYAMTLQEVVSRLGTEMIDKLPNPLNLRISLHAGPVFEAIDPIRGNPNFYGSHINRAARLEPVTVIGHVYATQQFVAVLTAEQSALRSEAVNNGEEFVEKFISEYVGVLSLAKDFGKQTVYHLRRKTEDDLSADDEIEEPAADSDSNITEMAAPSVGSVMDSVKKMIGSDKMPHGGTTGDATALLMGEDSVYWPGG</sequence>
<reference evidence="3" key="1">
    <citation type="submission" date="2016-04" db="EMBL/GenBank/DDBJ databases">
        <title>Draft genome sequence of freshwater magnetotactic bacteria Magnetospirillum marisnigri SP-1 and Magnetospirillum moscoviense BB-1.</title>
        <authorList>
            <person name="Koziaeva V."/>
            <person name="Dziuba M.V."/>
            <person name="Ivanov T.M."/>
            <person name="Kuznetsov B."/>
            <person name="Grouzdev D.S."/>
        </authorList>
    </citation>
    <scope>NUCLEOTIDE SEQUENCE [LARGE SCALE GENOMIC DNA]</scope>
    <source>
        <strain evidence="3">BB-1</strain>
    </source>
</reference>
<dbReference type="Gene3D" id="1.25.40.10">
    <property type="entry name" value="Tetratricopeptide repeat domain"/>
    <property type="match status" value="1"/>
</dbReference>
<evidence type="ECO:0000313" key="3">
    <source>
        <dbReference type="EMBL" id="OAN52460.1"/>
    </source>
</evidence>
<dbReference type="RefSeq" id="WP_068499259.1">
    <property type="nucleotide sequence ID" value="NZ_LWQU01000129.1"/>
</dbReference>
<feature type="region of interest" description="Disordered" evidence="1">
    <location>
        <begin position="687"/>
        <end position="710"/>
    </location>
</feature>
<dbReference type="GO" id="GO:0009190">
    <property type="term" value="P:cyclic nucleotide biosynthetic process"/>
    <property type="evidence" value="ECO:0007669"/>
    <property type="project" value="InterPro"/>
</dbReference>
<feature type="domain" description="Guanylate cyclase" evidence="2">
    <location>
        <begin position="498"/>
        <end position="618"/>
    </location>
</feature>
<dbReference type="InterPro" id="IPR046880">
    <property type="entry name" value="TPR-S"/>
</dbReference>
<evidence type="ECO:0000313" key="4">
    <source>
        <dbReference type="Proteomes" id="UP000078543"/>
    </source>
</evidence>
<dbReference type="GO" id="GO:0004016">
    <property type="term" value="F:adenylate cyclase activity"/>
    <property type="evidence" value="ECO:0007669"/>
    <property type="project" value="UniProtKB-ARBA"/>
</dbReference>
<dbReference type="Gene3D" id="3.30.70.1230">
    <property type="entry name" value="Nucleotide cyclase"/>
    <property type="match status" value="1"/>
</dbReference>
<dbReference type="AlphaFoldDB" id="A0A178MSU3"/>
<proteinExistence type="predicted"/>
<feature type="compositionally biased region" description="Acidic residues" evidence="1">
    <location>
        <begin position="687"/>
        <end position="699"/>
    </location>
</feature>
<dbReference type="OrthoDB" id="2974768at2"/>
<dbReference type="Pfam" id="PF20308">
    <property type="entry name" value="TPR-S"/>
    <property type="match status" value="1"/>
</dbReference>
<evidence type="ECO:0000259" key="2">
    <source>
        <dbReference type="PROSITE" id="PS50125"/>
    </source>
</evidence>
<protein>
    <recommendedName>
        <fullName evidence="2">Guanylate cyclase domain-containing protein</fullName>
    </recommendedName>
</protein>
<dbReference type="EMBL" id="LWQU01000129">
    <property type="protein sequence ID" value="OAN52460.1"/>
    <property type="molecule type" value="Genomic_DNA"/>
</dbReference>
<comment type="caution">
    <text evidence="3">The sequence shown here is derived from an EMBL/GenBank/DDBJ whole genome shotgun (WGS) entry which is preliminary data.</text>
</comment>
<keyword evidence="4" id="KW-1185">Reference proteome</keyword>
<gene>
    <name evidence="3" type="ORF">A6A05_10800</name>
</gene>
<dbReference type="Pfam" id="PF00211">
    <property type="entry name" value="Guanylate_cyc"/>
    <property type="match status" value="1"/>
</dbReference>
<dbReference type="InterPro" id="IPR029787">
    <property type="entry name" value="Nucleotide_cyclase"/>
</dbReference>